<keyword evidence="5" id="KW-0328">Glycosyltransferase</keyword>
<comment type="caution">
    <text evidence="13">The sequence shown here is derived from an EMBL/GenBank/DDBJ whole genome shotgun (WGS) entry which is preliminary data.</text>
</comment>
<comment type="similarity">
    <text evidence="3">Belongs to the glycosyltransferase 31 family. Beta3-Gal-T subfamily.</text>
</comment>
<name>A0ABD3WPT5_SINWO</name>
<reference evidence="13 14" key="1">
    <citation type="submission" date="2024-11" db="EMBL/GenBank/DDBJ databases">
        <title>Chromosome-level genome assembly of the freshwater bivalve Anodonta woodiana.</title>
        <authorList>
            <person name="Chen X."/>
        </authorList>
    </citation>
    <scope>NUCLEOTIDE SEQUENCE [LARGE SCALE GENOMIC DNA]</scope>
    <source>
        <strain evidence="13">MN2024</strain>
        <tissue evidence="13">Gills</tissue>
    </source>
</reference>
<evidence type="ECO:0000256" key="5">
    <source>
        <dbReference type="ARBA" id="ARBA00022676"/>
    </source>
</evidence>
<dbReference type="PANTHER" id="PTHR23033">
    <property type="entry name" value="BETA1,3-GALACTOSYLTRANSFERASE"/>
    <property type="match status" value="1"/>
</dbReference>
<evidence type="ECO:0000256" key="3">
    <source>
        <dbReference type="ARBA" id="ARBA00006462"/>
    </source>
</evidence>
<evidence type="ECO:0000313" key="13">
    <source>
        <dbReference type="EMBL" id="KAL3874495.1"/>
    </source>
</evidence>
<evidence type="ECO:0000256" key="2">
    <source>
        <dbReference type="ARBA" id="ARBA00004922"/>
    </source>
</evidence>
<comment type="pathway">
    <text evidence="2">Protein modification; protein glycosylation.</text>
</comment>
<keyword evidence="14" id="KW-1185">Reference proteome</keyword>
<dbReference type="Pfam" id="PF02434">
    <property type="entry name" value="Fringe"/>
    <property type="match status" value="1"/>
</dbReference>
<dbReference type="GO" id="GO:0016020">
    <property type="term" value="C:membrane"/>
    <property type="evidence" value="ECO:0007669"/>
    <property type="project" value="UniProtKB-SubCell"/>
</dbReference>
<keyword evidence="7" id="KW-0812">Transmembrane</keyword>
<protein>
    <recommendedName>
        <fullName evidence="4">N-acetylgalactosaminide beta-1,3-galactosyltransferase</fullName>
        <ecNumber evidence="4">2.4.1.122</ecNumber>
    </recommendedName>
</protein>
<evidence type="ECO:0000256" key="7">
    <source>
        <dbReference type="ARBA" id="ARBA00022692"/>
    </source>
</evidence>
<evidence type="ECO:0000259" key="12">
    <source>
        <dbReference type="Pfam" id="PF02434"/>
    </source>
</evidence>
<keyword evidence="10" id="KW-1133">Transmembrane helix</keyword>
<dbReference type="Gene3D" id="3.90.550.50">
    <property type="match status" value="1"/>
</dbReference>
<comment type="subcellular location">
    <subcellularLocation>
        <location evidence="1">Membrane</location>
        <topology evidence="1">Single-pass type II membrane protein</topology>
    </subcellularLocation>
</comment>
<accession>A0ABD3WPT5</accession>
<evidence type="ECO:0000256" key="11">
    <source>
        <dbReference type="ARBA" id="ARBA00023136"/>
    </source>
</evidence>
<dbReference type="EMBL" id="JBJQND010000006">
    <property type="protein sequence ID" value="KAL3874495.1"/>
    <property type="molecule type" value="Genomic_DNA"/>
</dbReference>
<dbReference type="Proteomes" id="UP001634394">
    <property type="component" value="Unassembled WGS sequence"/>
</dbReference>
<evidence type="ECO:0000256" key="9">
    <source>
        <dbReference type="ARBA" id="ARBA00022968"/>
    </source>
</evidence>
<keyword evidence="11" id="KW-0472">Membrane</keyword>
<evidence type="ECO:0000256" key="10">
    <source>
        <dbReference type="ARBA" id="ARBA00022989"/>
    </source>
</evidence>
<gene>
    <name evidence="13" type="ORF">ACJMK2_037504</name>
</gene>
<evidence type="ECO:0000256" key="6">
    <source>
        <dbReference type="ARBA" id="ARBA00022679"/>
    </source>
</evidence>
<organism evidence="13 14">
    <name type="scientific">Sinanodonta woodiana</name>
    <name type="common">Chinese pond mussel</name>
    <name type="synonym">Anodonta woodiana</name>
    <dbReference type="NCBI Taxonomy" id="1069815"/>
    <lineage>
        <taxon>Eukaryota</taxon>
        <taxon>Metazoa</taxon>
        <taxon>Spiralia</taxon>
        <taxon>Lophotrochozoa</taxon>
        <taxon>Mollusca</taxon>
        <taxon>Bivalvia</taxon>
        <taxon>Autobranchia</taxon>
        <taxon>Heteroconchia</taxon>
        <taxon>Palaeoheterodonta</taxon>
        <taxon>Unionida</taxon>
        <taxon>Unionoidea</taxon>
        <taxon>Unionidae</taxon>
        <taxon>Unioninae</taxon>
        <taxon>Sinanodonta</taxon>
    </lineage>
</organism>
<feature type="domain" description="Fringe-like glycosyltransferase" evidence="12">
    <location>
        <begin position="151"/>
        <end position="318"/>
    </location>
</feature>
<keyword evidence="6" id="KW-0808">Transferase</keyword>
<dbReference type="GO" id="GO:0016263">
    <property type="term" value="F:glycoprotein-N-acetylgalactosamine 3-beta-galactosyltransferase activity"/>
    <property type="evidence" value="ECO:0007669"/>
    <property type="project" value="UniProtKB-EC"/>
</dbReference>
<dbReference type="EC" id="2.4.1.122" evidence="4"/>
<evidence type="ECO:0000256" key="1">
    <source>
        <dbReference type="ARBA" id="ARBA00004606"/>
    </source>
</evidence>
<dbReference type="AlphaFoldDB" id="A0ABD3WPT5"/>
<dbReference type="GO" id="GO:0000166">
    <property type="term" value="F:nucleotide binding"/>
    <property type="evidence" value="ECO:0007669"/>
    <property type="project" value="UniProtKB-KW"/>
</dbReference>
<sequence length="414" mass="47821">MVYDGEVTTEYMANDGDSTTEYMSYDGEVAVEYMVDDAEVTTEYMVDDAEVTTECIIDDAEVTTECIIDDAEVTTEYMVDDADVTIEYMVFDGEVTTEYVIVAPPPHRFSYKVFYGEKHGMDLPSYRAAMEDETVFVSDSDASDLYKQVRVFCIILTMEKDISTKTAAVNNTWARRCNRHFYIMTTKLQKDDIISSTYSDERKNLIHKVRSAFEFIHDKYIDEVDWVFKADDDTYAIIENLRFLLSHYNASKPGYLGFIFDRYINNGYMSGGAGYVISRQGIKQLVQNGIKENKCPVVKRKENPDLSEDQEIGRCLESNQVPRLNSRDVYGRDTFHPYPLEQHLFGKLPQYLYSWCKQPPVEGRNCCSQFTITFHYMNPRSILLIDHLLYKTSVFGRALPRQMGKVIQVGQYRP</sequence>
<keyword evidence="9" id="KW-0735">Signal-anchor</keyword>
<evidence type="ECO:0000256" key="8">
    <source>
        <dbReference type="ARBA" id="ARBA00022741"/>
    </source>
</evidence>
<evidence type="ECO:0000256" key="4">
    <source>
        <dbReference type="ARBA" id="ARBA00012557"/>
    </source>
</evidence>
<keyword evidence="8" id="KW-0547">Nucleotide-binding</keyword>
<dbReference type="InterPro" id="IPR003378">
    <property type="entry name" value="Fringe-like_glycosylTrfase"/>
</dbReference>
<evidence type="ECO:0000313" key="14">
    <source>
        <dbReference type="Proteomes" id="UP001634394"/>
    </source>
</evidence>
<dbReference type="InterPro" id="IPR026050">
    <property type="entry name" value="C1GALT1/C1GALT1_chp1"/>
</dbReference>
<proteinExistence type="inferred from homology"/>
<dbReference type="PANTHER" id="PTHR23033:SF14">
    <property type="entry name" value="GLYCOPROTEIN-N-ACETYLGALACTOSAMINE 3-BETA-GALACTOSYLTRANSFERASE 1-RELATED"/>
    <property type="match status" value="1"/>
</dbReference>